<dbReference type="AlphaFoldDB" id="A0A194SD37"/>
<dbReference type="InterPro" id="IPR053026">
    <property type="entry name" value="CDC42_GEF"/>
</dbReference>
<keyword evidence="6" id="KW-1185">Reference proteome</keyword>
<dbReference type="SMART" id="SM00184">
    <property type="entry name" value="RING"/>
    <property type="match status" value="1"/>
</dbReference>
<protein>
    <recommendedName>
        <fullName evidence="7">RING-type domain-containing protein</fullName>
    </recommendedName>
</protein>
<dbReference type="InterPro" id="IPR013083">
    <property type="entry name" value="Znf_RING/FYVE/PHD"/>
</dbReference>
<dbReference type="GO" id="GO:0043332">
    <property type="term" value="C:mating projection tip"/>
    <property type="evidence" value="ECO:0007669"/>
    <property type="project" value="TreeGrafter"/>
</dbReference>
<dbReference type="GO" id="GO:0031106">
    <property type="term" value="P:septin ring organization"/>
    <property type="evidence" value="ECO:0007669"/>
    <property type="project" value="TreeGrafter"/>
</dbReference>
<feature type="compositionally biased region" description="Low complexity" evidence="2">
    <location>
        <begin position="501"/>
        <end position="512"/>
    </location>
</feature>
<feature type="domain" description="VWFA" evidence="4">
    <location>
        <begin position="533"/>
        <end position="723"/>
    </location>
</feature>
<dbReference type="PROSITE" id="PS50089">
    <property type="entry name" value="ZF_RING_2"/>
    <property type="match status" value="1"/>
</dbReference>
<dbReference type="Proteomes" id="UP000053890">
    <property type="component" value="Unassembled WGS sequence"/>
</dbReference>
<proteinExistence type="predicted"/>
<organism evidence="5 6">
    <name type="scientific">Rhodotorula graminis (strain WP1)</name>
    <dbReference type="NCBI Taxonomy" id="578459"/>
    <lineage>
        <taxon>Eukaryota</taxon>
        <taxon>Fungi</taxon>
        <taxon>Dikarya</taxon>
        <taxon>Basidiomycota</taxon>
        <taxon>Pucciniomycotina</taxon>
        <taxon>Microbotryomycetes</taxon>
        <taxon>Sporidiobolales</taxon>
        <taxon>Sporidiobolaceae</taxon>
        <taxon>Rhodotorula</taxon>
    </lineage>
</organism>
<feature type="compositionally biased region" description="Low complexity" evidence="2">
    <location>
        <begin position="223"/>
        <end position="242"/>
    </location>
</feature>
<name>A0A194SD37_RHOGW</name>
<feature type="region of interest" description="Disordered" evidence="2">
    <location>
        <begin position="406"/>
        <end position="426"/>
    </location>
</feature>
<dbReference type="Gene3D" id="3.30.40.10">
    <property type="entry name" value="Zinc/RING finger domain, C3HC4 (zinc finger)"/>
    <property type="match status" value="1"/>
</dbReference>
<keyword evidence="1" id="KW-0862">Zinc</keyword>
<dbReference type="GO" id="GO:0008270">
    <property type="term" value="F:zinc ion binding"/>
    <property type="evidence" value="ECO:0007669"/>
    <property type="project" value="UniProtKB-KW"/>
</dbReference>
<evidence type="ECO:0000256" key="1">
    <source>
        <dbReference type="PROSITE-ProRule" id="PRU00175"/>
    </source>
</evidence>
<dbReference type="RefSeq" id="XP_018274573.1">
    <property type="nucleotide sequence ID" value="XM_018413090.1"/>
</dbReference>
<evidence type="ECO:0000259" key="3">
    <source>
        <dbReference type="PROSITE" id="PS50089"/>
    </source>
</evidence>
<dbReference type="PROSITE" id="PS50234">
    <property type="entry name" value="VWFA"/>
    <property type="match status" value="1"/>
</dbReference>
<dbReference type="InterPro" id="IPR033511">
    <property type="entry name" value="Cdc24/Scd1_PH_dom"/>
</dbReference>
<dbReference type="SUPFAM" id="SSF50729">
    <property type="entry name" value="PH domain-like"/>
    <property type="match status" value="1"/>
</dbReference>
<feature type="compositionally biased region" description="Basic and acidic residues" evidence="2">
    <location>
        <begin position="114"/>
        <end position="126"/>
    </location>
</feature>
<accession>A0A194SD37</accession>
<dbReference type="GO" id="GO:0005085">
    <property type="term" value="F:guanyl-nucleotide exchange factor activity"/>
    <property type="evidence" value="ECO:0007669"/>
    <property type="project" value="InterPro"/>
</dbReference>
<feature type="region of interest" description="Disordered" evidence="2">
    <location>
        <begin position="204"/>
        <end position="242"/>
    </location>
</feature>
<dbReference type="Pfam" id="PF15411">
    <property type="entry name" value="PH_10"/>
    <property type="match status" value="1"/>
</dbReference>
<feature type="domain" description="RING-type" evidence="3">
    <location>
        <begin position="15"/>
        <end position="71"/>
    </location>
</feature>
<feature type="region of interest" description="Disordered" evidence="2">
    <location>
        <begin position="791"/>
        <end position="815"/>
    </location>
</feature>
<dbReference type="Gene3D" id="2.30.29.30">
    <property type="entry name" value="Pleckstrin-homology domain (PH domain)/Phosphotyrosine-binding domain (PTB)"/>
    <property type="match status" value="1"/>
</dbReference>
<dbReference type="STRING" id="578459.A0A194SD37"/>
<keyword evidence="1" id="KW-0479">Metal-binding</keyword>
<dbReference type="InterPro" id="IPR011993">
    <property type="entry name" value="PH-like_dom_sf"/>
</dbReference>
<evidence type="ECO:0000313" key="5">
    <source>
        <dbReference type="EMBL" id="KPV78524.1"/>
    </source>
</evidence>
<dbReference type="PANTHER" id="PTHR47339:SF1">
    <property type="entry name" value="CELL DIVISION CONTROL PROTEIN 24"/>
    <property type="match status" value="1"/>
</dbReference>
<dbReference type="OMA" id="SEAHWAQ"/>
<dbReference type="PANTHER" id="PTHR47339">
    <property type="entry name" value="CELL DIVISION CONTROL PROTEIN 24"/>
    <property type="match status" value="1"/>
</dbReference>
<feature type="region of interest" description="Disordered" evidence="2">
    <location>
        <begin position="77"/>
        <end position="145"/>
    </location>
</feature>
<evidence type="ECO:0008006" key="7">
    <source>
        <dbReference type="Google" id="ProtNLM"/>
    </source>
</evidence>
<dbReference type="GeneID" id="28973539"/>
<dbReference type="SUPFAM" id="SSF53300">
    <property type="entry name" value="vWA-like"/>
    <property type="match status" value="1"/>
</dbReference>
<keyword evidence="1" id="KW-0863">Zinc-finger</keyword>
<dbReference type="EMBL" id="KQ474073">
    <property type="protein sequence ID" value="KPV78524.1"/>
    <property type="molecule type" value="Genomic_DNA"/>
</dbReference>
<evidence type="ECO:0000313" key="6">
    <source>
        <dbReference type="Proteomes" id="UP000053890"/>
    </source>
</evidence>
<dbReference type="GO" id="GO:0000935">
    <property type="term" value="C:division septum"/>
    <property type="evidence" value="ECO:0007669"/>
    <property type="project" value="TreeGrafter"/>
</dbReference>
<dbReference type="SUPFAM" id="SSF57850">
    <property type="entry name" value="RING/U-box"/>
    <property type="match status" value="1"/>
</dbReference>
<gene>
    <name evidence="5" type="ORF">RHOBADRAFT_33211</name>
</gene>
<evidence type="ECO:0000256" key="2">
    <source>
        <dbReference type="SAM" id="MobiDB-lite"/>
    </source>
</evidence>
<feature type="region of interest" description="Disordered" evidence="2">
    <location>
        <begin position="491"/>
        <end position="522"/>
    </location>
</feature>
<dbReference type="GO" id="GO:0030010">
    <property type="term" value="P:establishment of cell polarity"/>
    <property type="evidence" value="ECO:0007669"/>
    <property type="project" value="TreeGrafter"/>
</dbReference>
<dbReference type="GO" id="GO:0005634">
    <property type="term" value="C:nucleus"/>
    <property type="evidence" value="ECO:0007669"/>
    <property type="project" value="TreeGrafter"/>
</dbReference>
<dbReference type="InterPro" id="IPR002035">
    <property type="entry name" value="VWF_A"/>
</dbReference>
<sequence>MSSSVLDDRQDEDSCPICLELLSLRLAGEKPHVVPVCGHRLHHSCFEAVYGDVQRAKSKTAGSLGLCGVCRRDMKVGDGGDGPSKTNKFAKLSGLPSATEPAPSFKMRSSSRGTHLDQRPPVRDVAQDDELTVSGGSRTGTSSSFDGVAELVKPVVTVRAEHPSVERSYERDKKQHLTCMVSVMMPSRYAPPAQFANLFAAAVSSSAPDSSPPTRAPPPAPLPVSGRAPSSSSLRSGDRSPTSSVYSAYAYGATGVASSSFAPVVQDLQTRMADWKGHSPEEFGQLKLYDTIHVRKDTATREFTVYLFDEAILCVTDDRRRAASKAISPTSTSSGGDGGGDKLRLKGRVYVRHIRSVADTSRGGDDLSLTIIMNDDALAEFVMLFKERTSLEVWRGQIEHLVAQNRRAMSPPSSAAFPETPASASMHHQLRDRKDVLSDISSSDQSNLTTFSGYSRTTTTSVGPSASVILEEDEGAMDEFGRFAELSAPGYGDANTSPYGSSSSVQQQQQQQRGAYAGAVSSLDSPRSFTPLDLMLILSIPPPGTGTLKLDILKNALEFVVAHVGPRTRLSIVTYSSGEGARASLRKTPFVAVGKLDGRARLDQVVRELGCAPEGLTSMLEHQEERVNVVTACNLALDIVLQRKVKSALTGMVLLNDGRDGAQKQQMDLVMARCEAANVPIHTLGWGRSHDPSSLWLLSNHSAGSYTFVKDFYDLRDALAGSIGGILSIAATNVRLHIKVPEKRWFRVRKVSGSPGAIVSKTGTDVDVEIGSLSFGERRDLIVEVELSLGPAGDSAGQRERSSDGTAPPPRAPEYSTATDAFFLSRAGVNPSAMDDFAASSSNLYEDAYDDMPDEAPVFEVNAAYRDPAAGKTVSRLNHSPCLLTITINPPSSSASFGRQPPPVSAPEIVRRRMELLVSDMLSRALLLMTRRNGAQAGRLLEETKRIISTISTTLVPASPHVGGSAAALARSQSARRRTSVAGAATTQRTLVALADDVDQAHEACLDRELFDTCGRYLTAQQAVVLRDQRAWTGKTPSERLVWRADNSLWLVAKSQAWLSSSSS</sequence>
<feature type="compositionally biased region" description="Low complexity" evidence="2">
    <location>
        <begin position="132"/>
        <end position="144"/>
    </location>
</feature>
<dbReference type="OrthoDB" id="299997at2759"/>
<dbReference type="GO" id="GO:0005737">
    <property type="term" value="C:cytoplasm"/>
    <property type="evidence" value="ECO:0007669"/>
    <property type="project" value="TreeGrafter"/>
</dbReference>
<dbReference type="InterPro" id="IPR036465">
    <property type="entry name" value="vWFA_dom_sf"/>
</dbReference>
<reference evidence="5 6" key="1">
    <citation type="journal article" date="2015" name="Front. Microbiol.">
        <title>Genome sequence of the plant growth promoting endophytic yeast Rhodotorula graminis WP1.</title>
        <authorList>
            <person name="Firrincieli A."/>
            <person name="Otillar R."/>
            <person name="Salamov A."/>
            <person name="Schmutz J."/>
            <person name="Khan Z."/>
            <person name="Redman R.S."/>
            <person name="Fleck N.D."/>
            <person name="Lindquist E."/>
            <person name="Grigoriev I.V."/>
            <person name="Doty S.L."/>
        </authorList>
    </citation>
    <scope>NUCLEOTIDE SEQUENCE [LARGE SCALE GENOMIC DNA]</scope>
    <source>
        <strain evidence="5 6">WP1</strain>
    </source>
</reference>
<dbReference type="Gene3D" id="3.40.50.410">
    <property type="entry name" value="von Willebrand factor, type A domain"/>
    <property type="match status" value="1"/>
</dbReference>
<feature type="compositionally biased region" description="Pro residues" evidence="2">
    <location>
        <begin position="210"/>
        <end position="222"/>
    </location>
</feature>
<dbReference type="CDD" id="cd13246">
    <property type="entry name" value="PH_Scd1"/>
    <property type="match status" value="1"/>
</dbReference>
<evidence type="ECO:0000259" key="4">
    <source>
        <dbReference type="PROSITE" id="PS50234"/>
    </source>
</evidence>
<dbReference type="InterPro" id="IPR001841">
    <property type="entry name" value="Znf_RING"/>
</dbReference>